<protein>
    <submittedName>
        <fullName evidence="1">Terminase endonuclease subunit</fullName>
    </submittedName>
</protein>
<dbReference type="PROSITE" id="PS51318">
    <property type="entry name" value="TAT"/>
    <property type="match status" value="1"/>
</dbReference>
<dbReference type="Pfam" id="PF05944">
    <property type="entry name" value="Phage_term_smal"/>
    <property type="match status" value="1"/>
</dbReference>
<comment type="caution">
    <text evidence="1">The sequence shown here is derived from an EMBL/GenBank/DDBJ whole genome shotgun (WGS) entry which is preliminary data.</text>
</comment>
<reference evidence="1 2" key="1">
    <citation type="submission" date="2024-05" db="EMBL/GenBank/DDBJ databases">
        <title>Roseateles sp. 2.12 16S ribosomal RNA gene Genome sequencing and assembly.</title>
        <authorList>
            <person name="Woo H."/>
        </authorList>
    </citation>
    <scope>NUCLEOTIDE SEQUENCE [LARGE SCALE GENOMIC DNA]</scope>
    <source>
        <strain evidence="1 2">2.12</strain>
    </source>
</reference>
<keyword evidence="1" id="KW-0540">Nuclease</keyword>
<proteinExistence type="predicted"/>
<keyword evidence="2" id="KW-1185">Reference proteome</keyword>
<keyword evidence="1" id="KW-0255">Endonuclease</keyword>
<dbReference type="GO" id="GO:0004519">
    <property type="term" value="F:endonuclease activity"/>
    <property type="evidence" value="ECO:0007669"/>
    <property type="project" value="UniProtKB-KW"/>
</dbReference>
<name>A0ABV0GG11_9BURK</name>
<sequence length="225" mass="24832">MTPARRHFLRVTSERAATAAAAEVPMTHAEATAQELMLAKLAEDRRRLKQVQSIERKAEVKREVLADYVPYVDGVLAANTGRPDDVLMTVMVWRIDAGDSKGALEIAAYAIEHELPLPDQYQRTTATLIAEEFSDAAKRARDGGATSDVSVLRQVELLTAKADMPDEVRAKLCKELGLGLAGVDRQTALDYLRRAMQLHDKVGVKKDIERLEREAKHAAATSSKE</sequence>
<dbReference type="Proteomes" id="UP001462640">
    <property type="component" value="Unassembled WGS sequence"/>
</dbReference>
<gene>
    <name evidence="1" type="ORF">ABDJ40_14640</name>
</gene>
<dbReference type="InterPro" id="IPR010270">
    <property type="entry name" value="Phage_P2_GpM"/>
</dbReference>
<dbReference type="InterPro" id="IPR006311">
    <property type="entry name" value="TAT_signal"/>
</dbReference>
<accession>A0ABV0GG11</accession>
<organism evidence="1 2">
    <name type="scientific">Roseateles flavus</name>
    <dbReference type="NCBI Taxonomy" id="3149041"/>
    <lineage>
        <taxon>Bacteria</taxon>
        <taxon>Pseudomonadati</taxon>
        <taxon>Pseudomonadota</taxon>
        <taxon>Betaproteobacteria</taxon>
        <taxon>Burkholderiales</taxon>
        <taxon>Sphaerotilaceae</taxon>
        <taxon>Roseateles</taxon>
    </lineage>
</organism>
<dbReference type="EMBL" id="JBDPZC010000006">
    <property type="protein sequence ID" value="MEO3714000.1"/>
    <property type="molecule type" value="Genomic_DNA"/>
</dbReference>
<dbReference type="RefSeq" id="WP_347610905.1">
    <property type="nucleotide sequence ID" value="NZ_JBDPZC010000006.1"/>
</dbReference>
<keyword evidence="1" id="KW-0378">Hydrolase</keyword>
<evidence type="ECO:0000313" key="2">
    <source>
        <dbReference type="Proteomes" id="UP001462640"/>
    </source>
</evidence>
<evidence type="ECO:0000313" key="1">
    <source>
        <dbReference type="EMBL" id="MEO3714000.1"/>
    </source>
</evidence>